<protein>
    <recommendedName>
        <fullName evidence="2">Organic solvent tolerance-like N-terminal domain-containing protein</fullName>
    </recommendedName>
</protein>
<dbReference type="InterPro" id="IPR005653">
    <property type="entry name" value="OstA-like_N"/>
</dbReference>
<feature type="region of interest" description="Disordered" evidence="1">
    <location>
        <begin position="192"/>
        <end position="220"/>
    </location>
</feature>
<proteinExistence type="predicted"/>
<comment type="caution">
    <text evidence="3">The sequence shown here is derived from an EMBL/GenBank/DDBJ whole genome shotgun (WGS) entry which is preliminary data.</text>
</comment>
<keyword evidence="4" id="KW-1185">Reference proteome</keyword>
<feature type="domain" description="Organic solvent tolerance-like N-terminal" evidence="2">
    <location>
        <begin position="81"/>
        <end position="191"/>
    </location>
</feature>
<dbReference type="Gene3D" id="2.60.450.10">
    <property type="entry name" value="Lipopolysaccharide (LPS) transport protein A like domain"/>
    <property type="match status" value="1"/>
</dbReference>
<dbReference type="RefSeq" id="WP_070119108.1">
    <property type="nucleotide sequence ID" value="NZ_CAXATG010000006.1"/>
</dbReference>
<name>A0A1E8CFP9_9GAMM</name>
<evidence type="ECO:0000313" key="3">
    <source>
        <dbReference type="EMBL" id="OFE11172.1"/>
    </source>
</evidence>
<dbReference type="Pfam" id="PF03968">
    <property type="entry name" value="LptD_N"/>
    <property type="match status" value="1"/>
</dbReference>
<evidence type="ECO:0000313" key="4">
    <source>
        <dbReference type="Proteomes" id="UP000175669"/>
    </source>
</evidence>
<dbReference type="EMBL" id="MASR01000003">
    <property type="protein sequence ID" value="OFE11172.1"/>
    <property type="molecule type" value="Genomic_DNA"/>
</dbReference>
<evidence type="ECO:0000259" key="2">
    <source>
        <dbReference type="Pfam" id="PF03968"/>
    </source>
</evidence>
<organism evidence="3 4">
    <name type="scientific">Pseudohongiella acticola</name>
    <dbReference type="NCBI Taxonomy" id="1524254"/>
    <lineage>
        <taxon>Bacteria</taxon>
        <taxon>Pseudomonadati</taxon>
        <taxon>Pseudomonadota</taxon>
        <taxon>Gammaproteobacteria</taxon>
        <taxon>Pseudomonadales</taxon>
        <taxon>Pseudohongiellaceae</taxon>
        <taxon>Pseudohongiella</taxon>
    </lineage>
</organism>
<dbReference type="AlphaFoldDB" id="A0A1E8CFP9"/>
<reference evidence="4" key="1">
    <citation type="submission" date="2016-07" db="EMBL/GenBank/DDBJ databases">
        <authorList>
            <person name="Florea S."/>
            <person name="Webb J.S."/>
            <person name="Jaromczyk J."/>
            <person name="Schardl C.L."/>
        </authorList>
    </citation>
    <scope>NUCLEOTIDE SEQUENCE [LARGE SCALE GENOMIC DNA]</scope>
    <source>
        <strain evidence="4">KCTC 42131</strain>
    </source>
</reference>
<dbReference type="STRING" id="1524254.PHACT_15125"/>
<gene>
    <name evidence="3" type="ORF">PHACT_15125</name>
</gene>
<sequence>MLTIDIPGSAIRQSILLAALIFNPLSLAQNVAVPSDAASGESVDASLTLEDTASVNQDPVRTQTDTNEDVLIVDAAGASSIESSGNIRIATFRDSVRFRQGLIEIFGDTARLEQDIVTGDLIKVTVEGDPARFIRSGETSTDTITGHSESIEYYYETLNSTELSVVEFIGSASFNRGRTAFECTRIKHIIESGATDSPGPCSGLLAPTSAQADQTDDSED</sequence>
<dbReference type="Proteomes" id="UP000175669">
    <property type="component" value="Unassembled WGS sequence"/>
</dbReference>
<evidence type="ECO:0000256" key="1">
    <source>
        <dbReference type="SAM" id="MobiDB-lite"/>
    </source>
</evidence>
<accession>A0A1E8CFP9</accession>